<dbReference type="OrthoDB" id="9811121at2"/>
<feature type="domain" description="CN hydrolase" evidence="1">
    <location>
        <begin position="1"/>
        <end position="232"/>
    </location>
</feature>
<evidence type="ECO:0000313" key="3">
    <source>
        <dbReference type="Proteomes" id="UP000054976"/>
    </source>
</evidence>
<organism evidence="2 3">
    <name type="scientific">Thermodesulfovibrio aggregans</name>
    <dbReference type="NCBI Taxonomy" id="86166"/>
    <lineage>
        <taxon>Bacteria</taxon>
        <taxon>Pseudomonadati</taxon>
        <taxon>Nitrospirota</taxon>
        <taxon>Thermodesulfovibrionia</taxon>
        <taxon>Thermodesulfovibrionales</taxon>
        <taxon>Thermodesulfovibrionaceae</taxon>
        <taxon>Thermodesulfovibrio</taxon>
    </lineage>
</organism>
<accession>A0A0U9HN26</accession>
<dbReference type="RefSeq" id="WP_059175740.1">
    <property type="nucleotide sequence ID" value="NZ_BCNO01000001.1"/>
</dbReference>
<dbReference type="PANTHER" id="PTHR47799">
    <property type="entry name" value="OMEGA-AMIDASE YAFV"/>
    <property type="match status" value="1"/>
</dbReference>
<dbReference type="GO" id="GO:0106008">
    <property type="term" value="F:2-oxoglutaramate amidase activity"/>
    <property type="evidence" value="ECO:0007669"/>
    <property type="project" value="TreeGrafter"/>
</dbReference>
<dbReference type="EMBL" id="BCNO01000001">
    <property type="protein sequence ID" value="GAQ94276.1"/>
    <property type="molecule type" value="Genomic_DNA"/>
</dbReference>
<reference evidence="3" key="1">
    <citation type="submission" date="2016-01" db="EMBL/GenBank/DDBJ databases">
        <title>Draft genome sequence of Thermodesulfovibrio aggregans strain TGE-P1.</title>
        <authorList>
            <person name="Sekiguchi Y."/>
            <person name="Ohashi A."/>
            <person name="Matsuura N."/>
            <person name="Tourlousse M.D."/>
        </authorList>
    </citation>
    <scope>NUCLEOTIDE SEQUENCE [LARGE SCALE GENOMIC DNA]</scope>
    <source>
        <strain evidence="3">TGE-P1</strain>
    </source>
</reference>
<dbReference type="InterPro" id="IPR052737">
    <property type="entry name" value="Omega-amidase_YafV"/>
</dbReference>
<dbReference type="PANTHER" id="PTHR47799:SF1">
    <property type="entry name" value="OMEGA-AMIDASE YAFV"/>
    <property type="match status" value="1"/>
</dbReference>
<dbReference type="GO" id="GO:0050152">
    <property type="term" value="F:omega-amidase activity"/>
    <property type="evidence" value="ECO:0007669"/>
    <property type="project" value="TreeGrafter"/>
</dbReference>
<dbReference type="STRING" id="86166.TAGGR_1455"/>
<dbReference type="InterPro" id="IPR036526">
    <property type="entry name" value="C-N_Hydrolase_sf"/>
</dbReference>
<comment type="caution">
    <text evidence="2">The sequence shown here is derived from an EMBL/GenBank/DDBJ whole genome shotgun (WGS) entry which is preliminary data.</text>
</comment>
<dbReference type="Pfam" id="PF00795">
    <property type="entry name" value="CN_hydrolase"/>
    <property type="match status" value="1"/>
</dbReference>
<dbReference type="Proteomes" id="UP000054976">
    <property type="component" value="Unassembled WGS sequence"/>
</dbReference>
<proteinExistence type="predicted"/>
<dbReference type="Gene3D" id="3.60.110.10">
    <property type="entry name" value="Carbon-nitrogen hydrolase"/>
    <property type="match status" value="1"/>
</dbReference>
<dbReference type="AlphaFoldDB" id="A0A0U9HN26"/>
<keyword evidence="3" id="KW-1185">Reference proteome</keyword>
<dbReference type="InterPro" id="IPR003010">
    <property type="entry name" value="C-N_Hydrolase"/>
</dbReference>
<evidence type="ECO:0000313" key="2">
    <source>
        <dbReference type="EMBL" id="GAQ94276.1"/>
    </source>
</evidence>
<dbReference type="PROSITE" id="PS50263">
    <property type="entry name" value="CN_HYDROLASE"/>
    <property type="match status" value="1"/>
</dbReference>
<sequence>MKLALIQMNILWQKREENLKRADFFIKTAADEGCDVVVFPEMFDTGFFPPLSTIDEGLVTDFFLSNAAKKYRINIIAGFAVKKENKARNIARVYNRSGSIIAEYTKINLFSFMNEDRFFIAGTEPVIFEIDALPASVFICYDLRFPEVFRKIAKDVVLIFVIANWPSSRIEHWKTLLQARAIENQCFMIGVNRTGKDSDGVNFSGSSCIYDPWGKPVLIGDEEEFLLADIDLSQVERIRNEFPFMKDMK</sequence>
<evidence type="ECO:0000259" key="1">
    <source>
        <dbReference type="PROSITE" id="PS50263"/>
    </source>
</evidence>
<name>A0A0U9HN26_9BACT</name>
<gene>
    <name evidence="2" type="ORF">TAGGR_1455</name>
</gene>
<keyword evidence="2" id="KW-0378">Hydrolase</keyword>
<dbReference type="SUPFAM" id="SSF56317">
    <property type="entry name" value="Carbon-nitrogen hydrolase"/>
    <property type="match status" value="1"/>
</dbReference>
<dbReference type="CDD" id="cd07583">
    <property type="entry name" value="nitrilase_5"/>
    <property type="match status" value="1"/>
</dbReference>
<protein>
    <submittedName>
        <fullName evidence="2">Carbon-nitrogen hydrolase family protein</fullName>
    </submittedName>
</protein>